<organism evidence="2">
    <name type="scientific">Magnetospirillum gryphiswaldense</name>
    <dbReference type="NCBI Taxonomy" id="55518"/>
    <lineage>
        <taxon>Bacteria</taxon>
        <taxon>Pseudomonadati</taxon>
        <taxon>Pseudomonadota</taxon>
        <taxon>Alphaproteobacteria</taxon>
        <taxon>Rhodospirillales</taxon>
        <taxon>Rhodospirillaceae</taxon>
        <taxon>Magnetospirillum</taxon>
    </lineage>
</organism>
<evidence type="ECO:0000313" key="2">
    <source>
        <dbReference type="EMBL" id="CAM74860.1"/>
    </source>
</evidence>
<keyword evidence="1" id="KW-0472">Membrane</keyword>
<sequence>MHGLRHAAKGVQEILYIMTSLALSFYCAASGLSELKIPLLRFCAAHHGDCLHDIAGLGEPLLATYDL</sequence>
<gene>
    <name evidence="2" type="ORF">MGR_3787</name>
</gene>
<name>A4TW53_9PROT</name>
<feature type="transmembrane region" description="Helical" evidence="1">
    <location>
        <begin position="14"/>
        <end position="32"/>
    </location>
</feature>
<reference evidence="2" key="1">
    <citation type="journal article" date="2007" name="J. Bacteriol.">
        <title>Comparative genome analysis of four magnetotactic bacteria reveals a complex set of group-specific genes implicated in magnetosome biomineralization and function.</title>
        <authorList>
            <person name="Richter M."/>
            <person name="Kube M."/>
            <person name="Bazylinski D.A."/>
            <person name="Lombardot T."/>
            <person name="Gloeckner F.O."/>
            <person name="Reinhardt R."/>
            <person name="Schueler D."/>
        </authorList>
    </citation>
    <scope>NUCLEOTIDE SEQUENCE</scope>
    <source>
        <strain evidence="2">MSR-1</strain>
    </source>
</reference>
<accession>A4TW53</accession>
<protein>
    <submittedName>
        <fullName evidence="2">Uncharacterized protein</fullName>
    </submittedName>
</protein>
<evidence type="ECO:0000256" key="1">
    <source>
        <dbReference type="SAM" id="Phobius"/>
    </source>
</evidence>
<keyword evidence="1" id="KW-1133">Transmembrane helix</keyword>
<proteinExistence type="predicted"/>
<keyword evidence="1" id="KW-0812">Transmembrane</keyword>
<dbReference type="AlphaFoldDB" id="A4TW53"/>
<dbReference type="EMBL" id="CU459003">
    <property type="protein sequence ID" value="CAM74860.1"/>
    <property type="molecule type" value="Genomic_DNA"/>
</dbReference>